<evidence type="ECO:0000256" key="8">
    <source>
        <dbReference type="ARBA" id="ARBA00022989"/>
    </source>
</evidence>
<evidence type="ECO:0000256" key="5">
    <source>
        <dbReference type="ARBA" id="ARBA00022481"/>
    </source>
</evidence>
<protein>
    <recommendedName>
        <fullName evidence="3">Type II secretion system protein J</fullName>
    </recommendedName>
</protein>
<evidence type="ECO:0000256" key="3">
    <source>
        <dbReference type="ARBA" id="ARBA00021539"/>
    </source>
</evidence>
<keyword evidence="9" id="KW-0472">Membrane</keyword>
<dbReference type="PANTHER" id="PTHR39583:SF2">
    <property type="entry name" value="TYPE II SECRETION SYSTEM PROTEIN J"/>
    <property type="match status" value="1"/>
</dbReference>
<evidence type="ECO:0000313" key="10">
    <source>
        <dbReference type="EMBL" id="ACD94997.1"/>
    </source>
</evidence>
<keyword evidence="4" id="KW-1003">Cell membrane</keyword>
<evidence type="ECO:0000256" key="2">
    <source>
        <dbReference type="ARBA" id="ARBA00011084"/>
    </source>
</evidence>
<dbReference type="eggNOG" id="COG4795">
    <property type="taxonomic scope" value="Bacteria"/>
</dbReference>
<dbReference type="PROSITE" id="PS00409">
    <property type="entry name" value="PROKAR_NTER_METHYL"/>
    <property type="match status" value="1"/>
</dbReference>
<keyword evidence="5" id="KW-0488">Methylation</keyword>
<sequence length="202" mass="22922">MTANNRRGFTLLELLIALAIATLVITAAYATLFSLNRAHEVASQGMEQRRVLRSTLDMLRRELASLRYFSDDSRLRFVVEDRDYFGKPASTLTFSTLAAPTPAPVSDQLRVRYRIDTSRERLSLTKASQDLLLEGDEPKAYPLLDELEGFLVECSDGNRWLKTWDTELTKAVPKLIRITIRLREGGQTVAYQATVKPRITSR</sequence>
<evidence type="ECO:0000256" key="7">
    <source>
        <dbReference type="ARBA" id="ARBA00022692"/>
    </source>
</evidence>
<dbReference type="STRING" id="398767.Glov_1275"/>
<proteinExistence type="inferred from homology"/>
<evidence type="ECO:0000256" key="6">
    <source>
        <dbReference type="ARBA" id="ARBA00022519"/>
    </source>
</evidence>
<dbReference type="InterPro" id="IPR012902">
    <property type="entry name" value="N_methyl_site"/>
</dbReference>
<dbReference type="InterPro" id="IPR010055">
    <property type="entry name" value="T2SS_protein-GspJ"/>
</dbReference>
<dbReference type="Proteomes" id="UP000002420">
    <property type="component" value="Chromosome"/>
</dbReference>
<dbReference type="OrthoDB" id="5398286at2"/>
<dbReference type="InterPro" id="IPR045584">
    <property type="entry name" value="Pilin-like"/>
</dbReference>
<dbReference type="InterPro" id="IPR051621">
    <property type="entry name" value="T2SS_protein_J"/>
</dbReference>
<gene>
    <name evidence="10" type="ordered locus">Glov_1275</name>
</gene>
<comment type="similarity">
    <text evidence="2">Belongs to the GSP J family.</text>
</comment>
<dbReference type="GO" id="GO:0005886">
    <property type="term" value="C:plasma membrane"/>
    <property type="evidence" value="ECO:0007669"/>
    <property type="project" value="UniProtKB-SubCell"/>
</dbReference>
<keyword evidence="7" id="KW-0812">Transmembrane</keyword>
<dbReference type="SUPFAM" id="SSF54523">
    <property type="entry name" value="Pili subunits"/>
    <property type="match status" value="1"/>
</dbReference>
<dbReference type="RefSeq" id="WP_012469345.1">
    <property type="nucleotide sequence ID" value="NC_010814.1"/>
</dbReference>
<evidence type="ECO:0000256" key="1">
    <source>
        <dbReference type="ARBA" id="ARBA00004377"/>
    </source>
</evidence>
<keyword evidence="11" id="KW-1185">Reference proteome</keyword>
<dbReference type="Pfam" id="PF11612">
    <property type="entry name" value="T2SSJ"/>
    <property type="match status" value="1"/>
</dbReference>
<evidence type="ECO:0000256" key="9">
    <source>
        <dbReference type="ARBA" id="ARBA00023136"/>
    </source>
</evidence>
<dbReference type="HOGENOM" id="CLU_1303422_0_0_7"/>
<dbReference type="GO" id="GO:0015627">
    <property type="term" value="C:type II protein secretion system complex"/>
    <property type="evidence" value="ECO:0007669"/>
    <property type="project" value="InterPro"/>
</dbReference>
<dbReference type="Pfam" id="PF07963">
    <property type="entry name" value="N_methyl"/>
    <property type="match status" value="1"/>
</dbReference>
<dbReference type="GO" id="GO:0015628">
    <property type="term" value="P:protein secretion by the type II secretion system"/>
    <property type="evidence" value="ECO:0007669"/>
    <property type="project" value="InterPro"/>
</dbReference>
<keyword evidence="6" id="KW-0997">Cell inner membrane</keyword>
<name>B3E7L5_TRIL1</name>
<evidence type="ECO:0000313" key="11">
    <source>
        <dbReference type="Proteomes" id="UP000002420"/>
    </source>
</evidence>
<accession>B3E7L5</accession>
<evidence type="ECO:0000256" key="4">
    <source>
        <dbReference type="ARBA" id="ARBA00022475"/>
    </source>
</evidence>
<dbReference type="KEGG" id="glo:Glov_1275"/>
<dbReference type="NCBIfam" id="TIGR02532">
    <property type="entry name" value="IV_pilin_GFxxxE"/>
    <property type="match status" value="1"/>
</dbReference>
<comment type="subcellular location">
    <subcellularLocation>
        <location evidence="1">Cell inner membrane</location>
        <topology evidence="1">Single-pass membrane protein</topology>
    </subcellularLocation>
</comment>
<keyword evidence="8" id="KW-1133">Transmembrane helix</keyword>
<dbReference type="AlphaFoldDB" id="B3E7L5"/>
<dbReference type="PANTHER" id="PTHR39583">
    <property type="entry name" value="TYPE II SECRETION SYSTEM PROTEIN J-RELATED"/>
    <property type="match status" value="1"/>
</dbReference>
<reference evidence="10 11" key="1">
    <citation type="submission" date="2008-05" db="EMBL/GenBank/DDBJ databases">
        <title>Complete sequence of chromosome of Geobacter lovleyi SZ.</title>
        <authorList>
            <consortium name="US DOE Joint Genome Institute"/>
            <person name="Lucas S."/>
            <person name="Copeland A."/>
            <person name="Lapidus A."/>
            <person name="Glavina del Rio T."/>
            <person name="Dalin E."/>
            <person name="Tice H."/>
            <person name="Bruce D."/>
            <person name="Goodwin L."/>
            <person name="Pitluck S."/>
            <person name="Chertkov O."/>
            <person name="Meincke L."/>
            <person name="Brettin T."/>
            <person name="Detter J.C."/>
            <person name="Han C."/>
            <person name="Tapia R."/>
            <person name="Kuske C.R."/>
            <person name="Schmutz J."/>
            <person name="Larimer F."/>
            <person name="Land M."/>
            <person name="Hauser L."/>
            <person name="Kyrpides N."/>
            <person name="Mikhailova N."/>
            <person name="Sung Y."/>
            <person name="Fletcher K.E."/>
            <person name="Ritalahti K.M."/>
            <person name="Loeffler F.E."/>
            <person name="Richardson P."/>
        </authorList>
    </citation>
    <scope>NUCLEOTIDE SEQUENCE [LARGE SCALE GENOMIC DNA]</scope>
    <source>
        <strain evidence="11">ATCC BAA-1151 / DSM 17278 / SZ</strain>
    </source>
</reference>
<organism evidence="10 11">
    <name type="scientific">Trichlorobacter lovleyi (strain ATCC BAA-1151 / DSM 17278 / SZ)</name>
    <name type="common">Geobacter lovleyi</name>
    <dbReference type="NCBI Taxonomy" id="398767"/>
    <lineage>
        <taxon>Bacteria</taxon>
        <taxon>Pseudomonadati</taxon>
        <taxon>Thermodesulfobacteriota</taxon>
        <taxon>Desulfuromonadia</taxon>
        <taxon>Geobacterales</taxon>
        <taxon>Geobacteraceae</taxon>
        <taxon>Trichlorobacter</taxon>
    </lineage>
</organism>
<dbReference type="EMBL" id="CP001089">
    <property type="protein sequence ID" value="ACD94997.1"/>
    <property type="molecule type" value="Genomic_DNA"/>
</dbReference>